<dbReference type="EMBL" id="KL363213">
    <property type="protein sequence ID" value="KFD53821.1"/>
    <property type="molecule type" value="Genomic_DNA"/>
</dbReference>
<dbReference type="AlphaFoldDB" id="A0A085M9C5"/>
<keyword evidence="2" id="KW-1133">Transmembrane helix</keyword>
<evidence type="ECO:0000256" key="2">
    <source>
        <dbReference type="SAM" id="Phobius"/>
    </source>
</evidence>
<evidence type="ECO:0000313" key="7">
    <source>
        <dbReference type="Proteomes" id="UP000030764"/>
    </source>
</evidence>
<feature type="compositionally biased region" description="Acidic residues" evidence="1">
    <location>
        <begin position="339"/>
        <end position="348"/>
    </location>
</feature>
<dbReference type="InterPro" id="IPR000742">
    <property type="entry name" value="EGF"/>
</dbReference>
<sequence>MNLPSALMIVLALTCSANAIITSLWSCPSESAGHSFLGFRTKNGKCVTAIFRGQILSSKVNSSGTIKERAMNYCKTHFKLGTLVSFQDFKQSATHLETIGLYNSDDNDTWQAALCLHNAYADCFRKGKNKCVYVPEKKGCLWQHTYIEVQAQELPYGRQCQAIAGNGHKCDCSQCSTTEWSPWTNYTHHLGFPFRTRYRPEDTSPCHNCYLDTSLCCAQHEVPPHLNVTSIPCLNGGIIDPWIGDRCKCRKNFTGSFCEIEQGKKQQRSAFGNTAINLTVPQAMALLLIWTAATILACLLCAGSFKSMSPNEKRRSVPNVVVNIQNVGDKDKVVQAGDAENESGDESENTPYGENYQKRATEHGLLAGERHERQAKPSAAQRRSVERLCDGRVICDVPRTKAYVHVSKHNNSHCKRNPKLTL</sequence>
<reference evidence="5 7" key="1">
    <citation type="journal article" date="2014" name="Nat. Genet.">
        <title>Genome and transcriptome of the porcine whipworm Trichuris suis.</title>
        <authorList>
            <person name="Jex A.R."/>
            <person name="Nejsum P."/>
            <person name="Schwarz E.M."/>
            <person name="Hu L."/>
            <person name="Young N.D."/>
            <person name="Hall R.S."/>
            <person name="Korhonen P.K."/>
            <person name="Liao S."/>
            <person name="Thamsborg S."/>
            <person name="Xia J."/>
            <person name="Xu P."/>
            <person name="Wang S."/>
            <person name="Scheerlinck J.P."/>
            <person name="Hofmann A."/>
            <person name="Sternberg P.W."/>
            <person name="Wang J."/>
            <person name="Gasser R.B."/>
        </authorList>
    </citation>
    <scope>NUCLEOTIDE SEQUENCE [LARGE SCALE GENOMIC DNA]</scope>
    <source>
        <strain evidence="6">DCEP-RM93F</strain>
        <strain evidence="5">DCEP-RM93M</strain>
    </source>
</reference>
<protein>
    <recommendedName>
        <fullName evidence="4">EGF-like domain-containing protein</fullName>
    </recommendedName>
</protein>
<feature type="chain" id="PRO_5010405266" description="EGF-like domain-containing protein" evidence="3">
    <location>
        <begin position="20"/>
        <end position="422"/>
    </location>
</feature>
<dbReference type="Gene3D" id="2.10.25.10">
    <property type="entry name" value="Laminin"/>
    <property type="match status" value="1"/>
</dbReference>
<feature type="transmembrane region" description="Helical" evidence="2">
    <location>
        <begin position="283"/>
        <end position="305"/>
    </location>
</feature>
<evidence type="ECO:0000256" key="1">
    <source>
        <dbReference type="SAM" id="MobiDB-lite"/>
    </source>
</evidence>
<accession>A0A085M9C5</accession>
<keyword evidence="7" id="KW-1185">Reference proteome</keyword>
<evidence type="ECO:0000256" key="3">
    <source>
        <dbReference type="SAM" id="SignalP"/>
    </source>
</evidence>
<name>A0A085M9C5_9BILA</name>
<organism evidence="5 7">
    <name type="scientific">Trichuris suis</name>
    <name type="common">pig whipworm</name>
    <dbReference type="NCBI Taxonomy" id="68888"/>
    <lineage>
        <taxon>Eukaryota</taxon>
        <taxon>Metazoa</taxon>
        <taxon>Ecdysozoa</taxon>
        <taxon>Nematoda</taxon>
        <taxon>Enoplea</taxon>
        <taxon>Dorylaimia</taxon>
        <taxon>Trichinellida</taxon>
        <taxon>Trichuridae</taxon>
        <taxon>Trichuris</taxon>
    </lineage>
</organism>
<dbReference type="Proteomes" id="UP000030764">
    <property type="component" value="Unassembled WGS sequence"/>
</dbReference>
<feature type="domain" description="EGF-like" evidence="4">
    <location>
        <begin position="247"/>
        <end position="258"/>
    </location>
</feature>
<keyword evidence="2" id="KW-0472">Membrane</keyword>
<dbReference type="PROSITE" id="PS00022">
    <property type="entry name" value="EGF_1"/>
    <property type="match status" value="1"/>
</dbReference>
<gene>
    <name evidence="5" type="ORF">M513_05327</name>
    <name evidence="6" type="ORF">M514_05327</name>
</gene>
<evidence type="ECO:0000313" key="5">
    <source>
        <dbReference type="EMBL" id="KFD53821.1"/>
    </source>
</evidence>
<evidence type="ECO:0000259" key="4">
    <source>
        <dbReference type="PROSITE" id="PS00022"/>
    </source>
</evidence>
<dbReference type="Proteomes" id="UP000030758">
    <property type="component" value="Unassembled WGS sequence"/>
</dbReference>
<dbReference type="EMBL" id="KL367481">
    <property type="protein sequence ID" value="KFD71613.1"/>
    <property type="molecule type" value="Genomic_DNA"/>
</dbReference>
<feature type="signal peptide" evidence="3">
    <location>
        <begin position="1"/>
        <end position="19"/>
    </location>
</feature>
<keyword evidence="2" id="KW-0812">Transmembrane</keyword>
<evidence type="ECO:0000313" key="6">
    <source>
        <dbReference type="EMBL" id="KFD71613.1"/>
    </source>
</evidence>
<keyword evidence="3" id="KW-0732">Signal</keyword>
<proteinExistence type="predicted"/>
<feature type="region of interest" description="Disordered" evidence="1">
    <location>
        <begin position="332"/>
        <end position="356"/>
    </location>
</feature>